<protein>
    <submittedName>
        <fullName evidence="1">Cytochrome C oxidase assembly protein</fullName>
    </submittedName>
</protein>
<organism evidence="1 2">
    <name type="scientific">Pseudomonas syringae pv. japonica str. M301072</name>
    <dbReference type="NCBI Taxonomy" id="629262"/>
    <lineage>
        <taxon>Bacteria</taxon>
        <taxon>Pseudomonadati</taxon>
        <taxon>Pseudomonadota</taxon>
        <taxon>Gammaproteobacteria</taxon>
        <taxon>Pseudomonadales</taxon>
        <taxon>Pseudomonadaceae</taxon>
        <taxon>Pseudomonas</taxon>
        <taxon>Pseudomonas syringae</taxon>
    </lineage>
</organism>
<evidence type="ECO:0000313" key="1">
    <source>
        <dbReference type="EMBL" id="EGH35654.1"/>
    </source>
</evidence>
<accession>F3FZL2</accession>
<gene>
    <name evidence="1" type="ORF">PSYJA_44156</name>
</gene>
<evidence type="ECO:0000313" key="2">
    <source>
        <dbReference type="Proteomes" id="UP000004471"/>
    </source>
</evidence>
<name>F3FZL2_PSESX</name>
<comment type="caution">
    <text evidence="1">The sequence shown here is derived from an EMBL/GenBank/DDBJ whole genome shotgun (WGS) entry which is preliminary data.</text>
</comment>
<reference evidence="1 2" key="1">
    <citation type="journal article" date="2011" name="PLoS Pathog.">
        <title>Dynamic evolution of pathogenicity revealed by sequencing and comparative genomics of 19 Pseudomonas syringae isolates.</title>
        <authorList>
            <person name="Baltrus D.A."/>
            <person name="Nishimura M.T."/>
            <person name="Romanchuk A."/>
            <person name="Chang J.H."/>
            <person name="Mukhtar M.S."/>
            <person name="Cherkis K."/>
            <person name="Roach J."/>
            <person name="Grant S.R."/>
            <person name="Jones C.D."/>
            <person name="Dangl J.L."/>
        </authorList>
    </citation>
    <scope>NUCLEOTIDE SEQUENCE [LARGE SCALE GENOMIC DNA]</scope>
    <source>
        <strain evidence="2">M301072PT</strain>
    </source>
</reference>
<feature type="non-terminal residue" evidence="1">
    <location>
        <position position="1"/>
    </location>
</feature>
<sequence length="29" mass="3367">PVRFIVDRDLPDDVKSLTLAYTLFDVTTR</sequence>
<dbReference type="EMBL" id="AEAH01003874">
    <property type="protein sequence ID" value="EGH35654.1"/>
    <property type="molecule type" value="Genomic_DNA"/>
</dbReference>
<dbReference type="SUPFAM" id="SSF110111">
    <property type="entry name" value="Ctag/Cox11"/>
    <property type="match status" value="1"/>
</dbReference>
<dbReference type="AlphaFoldDB" id="F3FZL2"/>
<proteinExistence type="predicted"/>
<dbReference type="InterPro" id="IPR023471">
    <property type="entry name" value="CtaG/Cox11_dom_sf"/>
</dbReference>
<dbReference type="HOGENOM" id="CLU_3407639_0_0_6"/>
<dbReference type="Proteomes" id="UP000004471">
    <property type="component" value="Unassembled WGS sequence"/>
</dbReference>